<evidence type="ECO:0000313" key="2">
    <source>
        <dbReference type="EMBL" id="KAF7198127.1"/>
    </source>
</evidence>
<sequence length="288" mass="32324">MAEQPRSDDKLQPATISPFLRLPLELREAIYHYVLGHQTIHINRQFCSSRHGDLGVTICRLPSNDWSNAYDLSQSSGKDHRGLFKPESQGSIRNHTSKHLDCSFVAKGPATGINLLHVCRQFYRDTSTMPYSTSIFWFNDEFAMETFVMEGLTMRQREAITHIQVGLSVRAGMNFARCLQSMPNLKKLELNVAYLNGDLSTPWLQAGAPEPDDDLVFPVKLRARVEVIAGFDKGGQIDLGRAVRRRVAARLEDFLQGRPVDDGAGVPKGSGDRSMSTWRFLLRNGCSI</sequence>
<dbReference type="AlphaFoldDB" id="A0A8H6RWD3"/>
<gene>
    <name evidence="2" type="ORF">HII31_00483</name>
</gene>
<dbReference type="EMBL" id="JABCIY010000003">
    <property type="protein sequence ID" value="KAF7198127.1"/>
    <property type="molecule type" value="Genomic_DNA"/>
</dbReference>
<dbReference type="PANTHER" id="PTHR38790">
    <property type="entry name" value="2EXR DOMAIN-CONTAINING PROTEIN-RELATED"/>
    <property type="match status" value="1"/>
</dbReference>
<dbReference type="InterPro" id="IPR056632">
    <property type="entry name" value="DUF7730"/>
</dbReference>
<keyword evidence="3" id="KW-1185">Reference proteome</keyword>
<proteinExistence type="predicted"/>
<dbReference type="Pfam" id="PF24864">
    <property type="entry name" value="DUF7730"/>
    <property type="match status" value="1"/>
</dbReference>
<name>A0A8H6RWD3_9PEZI</name>
<dbReference type="Proteomes" id="UP000660729">
    <property type="component" value="Unassembled WGS sequence"/>
</dbReference>
<evidence type="ECO:0000313" key="3">
    <source>
        <dbReference type="Proteomes" id="UP000660729"/>
    </source>
</evidence>
<feature type="domain" description="DUF7730" evidence="1">
    <location>
        <begin position="17"/>
        <end position="177"/>
    </location>
</feature>
<comment type="caution">
    <text evidence="2">The sequence shown here is derived from an EMBL/GenBank/DDBJ whole genome shotgun (WGS) entry which is preliminary data.</text>
</comment>
<accession>A0A8H6RWD3</accession>
<protein>
    <recommendedName>
        <fullName evidence="1">DUF7730 domain-containing protein</fullName>
    </recommendedName>
</protein>
<dbReference type="PANTHER" id="PTHR38790:SF4">
    <property type="entry name" value="2EXR DOMAIN-CONTAINING PROTEIN"/>
    <property type="match status" value="1"/>
</dbReference>
<dbReference type="OrthoDB" id="5413827at2759"/>
<reference evidence="2" key="1">
    <citation type="submission" date="2020-04" db="EMBL/GenBank/DDBJ databases">
        <title>Draft genome resource of the tomato pathogen Pseudocercospora fuligena.</title>
        <authorList>
            <person name="Zaccaron A."/>
        </authorList>
    </citation>
    <scope>NUCLEOTIDE SEQUENCE</scope>
    <source>
        <strain evidence="2">PF001</strain>
    </source>
</reference>
<evidence type="ECO:0000259" key="1">
    <source>
        <dbReference type="Pfam" id="PF24864"/>
    </source>
</evidence>
<organism evidence="2 3">
    <name type="scientific">Pseudocercospora fuligena</name>
    <dbReference type="NCBI Taxonomy" id="685502"/>
    <lineage>
        <taxon>Eukaryota</taxon>
        <taxon>Fungi</taxon>
        <taxon>Dikarya</taxon>
        <taxon>Ascomycota</taxon>
        <taxon>Pezizomycotina</taxon>
        <taxon>Dothideomycetes</taxon>
        <taxon>Dothideomycetidae</taxon>
        <taxon>Mycosphaerellales</taxon>
        <taxon>Mycosphaerellaceae</taxon>
        <taxon>Pseudocercospora</taxon>
    </lineage>
</organism>